<protein>
    <submittedName>
        <fullName evidence="6">Uncharacterized protein</fullName>
    </submittedName>
</protein>
<reference evidence="6 7" key="1">
    <citation type="journal article" date="2019" name="Mol. Biol. Evol.">
        <title>Blast fungal genomes show frequent chromosomal changes, gene gains and losses, and effector gene turnover.</title>
        <authorList>
            <person name="Gomez Luciano L.B."/>
            <person name="Jason Tsai I."/>
            <person name="Chuma I."/>
            <person name="Tosa Y."/>
            <person name="Chen Y.H."/>
            <person name="Li J.Y."/>
            <person name="Li M.Y."/>
            <person name="Jade Lu M.Y."/>
            <person name="Nakayashiki H."/>
            <person name="Li W.H."/>
        </authorList>
    </citation>
    <scope>NUCLEOTIDE SEQUENCE [LARGE SCALE GENOMIC DNA]</scope>
    <source>
        <strain evidence="6">MZ5-1-6</strain>
    </source>
</reference>
<dbReference type="SUPFAM" id="SSF51905">
    <property type="entry name" value="FAD/NAD(P)-binding domain"/>
    <property type="match status" value="2"/>
</dbReference>
<sequence length="632" mass="71497">MTVMVDTPKGKAPEELSPILNTNTESPQPTNTQASPNPNPKATTTSSSPDINDAAEDPFALNNDYAYTPRKKLRVVTIGAGFSGLLMAHKFQHRFREMRELVQHTIFEALPEVGGTWLVNNYPGVQCDVPAHIYAFPFDPNPNWDRFYASGADILAYIKATVKKWGLDRDLHLNTRVVGARWLEDRGQWHLTVSHAGVERDEYCDILVSAQGVLVHENWPNIPGLRGEGAVFKGHITHSARWDHEYDYSNKRIAVIGNGASGIQILPQMAKLPGTTVTNFIRGPSWVYYRAPPSKHLGRDIEDLNPQYTEEDKAKFQDPEKHLEHRKSIISTTNRSFYILIKGENNKAAMKMAAAQMAEKLNHDERLCEMLIPKYEMGCRRITPGPGYLESFSKPNVHLTNSAVVKVTENAIHTADGQVHEVDVIICATGFDVSHCPRYPIFGQDQTVDLATRWKDSPDSYLSVAVPKYPNFFLFMGPRCLGGAGSLVESLNWTGDYIAKWVRKMAIEDIKYVHPKLDKTLDYMRYGDEMHKRLVWSGGCSSWYKRGTKDGKVTALFGGGVQLFLRLLSEIRAEDFEIVYRTQNPWRFLGNGFIEWEFQDGVDLSWYVEKAEDMDGEVANDNIPPVTRWVRT</sequence>
<evidence type="ECO:0000313" key="6">
    <source>
        <dbReference type="EMBL" id="QBZ63343.1"/>
    </source>
</evidence>
<name>A0A4P7NMB1_PYROR</name>
<dbReference type="EMBL" id="CP034208">
    <property type="protein sequence ID" value="QBZ63343.1"/>
    <property type="molecule type" value="Genomic_DNA"/>
</dbReference>
<organism evidence="6 7">
    <name type="scientific">Pyricularia oryzae</name>
    <name type="common">Rice blast fungus</name>
    <name type="synonym">Magnaporthe oryzae</name>
    <dbReference type="NCBI Taxonomy" id="318829"/>
    <lineage>
        <taxon>Eukaryota</taxon>
        <taxon>Fungi</taxon>
        <taxon>Dikarya</taxon>
        <taxon>Ascomycota</taxon>
        <taxon>Pezizomycotina</taxon>
        <taxon>Sordariomycetes</taxon>
        <taxon>Sordariomycetidae</taxon>
        <taxon>Magnaporthales</taxon>
        <taxon>Pyriculariaceae</taxon>
        <taxon>Pyricularia</taxon>
    </lineage>
</organism>
<dbReference type="InterPro" id="IPR051209">
    <property type="entry name" value="FAD-bind_Monooxygenase_sf"/>
</dbReference>
<dbReference type="Pfam" id="PF00743">
    <property type="entry name" value="FMO-like"/>
    <property type="match status" value="1"/>
</dbReference>
<dbReference type="InterPro" id="IPR020946">
    <property type="entry name" value="Flavin_mOase-like"/>
</dbReference>
<proteinExistence type="inferred from homology"/>
<dbReference type="GO" id="GO:0004499">
    <property type="term" value="F:N,N-dimethylaniline monooxygenase activity"/>
    <property type="evidence" value="ECO:0007669"/>
    <property type="project" value="InterPro"/>
</dbReference>
<evidence type="ECO:0000256" key="4">
    <source>
        <dbReference type="ARBA" id="ARBA00023002"/>
    </source>
</evidence>
<evidence type="ECO:0000256" key="5">
    <source>
        <dbReference type="SAM" id="MobiDB-lite"/>
    </source>
</evidence>
<dbReference type="PANTHER" id="PTHR42877">
    <property type="entry name" value="L-ORNITHINE N(5)-MONOOXYGENASE-RELATED"/>
    <property type="match status" value="1"/>
</dbReference>
<evidence type="ECO:0000256" key="3">
    <source>
        <dbReference type="ARBA" id="ARBA00022827"/>
    </source>
</evidence>
<keyword evidence="4" id="KW-0560">Oxidoreductase</keyword>
<comment type="similarity">
    <text evidence="1">Belongs to the FAD-binding monooxygenase family.</text>
</comment>
<evidence type="ECO:0000256" key="1">
    <source>
        <dbReference type="ARBA" id="ARBA00010139"/>
    </source>
</evidence>
<evidence type="ECO:0000313" key="7">
    <source>
        <dbReference type="Proteomes" id="UP000294847"/>
    </source>
</evidence>
<gene>
    <name evidence="6" type="ORF">PoMZ_12241</name>
</gene>
<evidence type="ECO:0000256" key="2">
    <source>
        <dbReference type="ARBA" id="ARBA00022630"/>
    </source>
</evidence>
<keyword evidence="2" id="KW-0285">Flavoprotein</keyword>
<dbReference type="AlphaFoldDB" id="A0A4P7NMB1"/>
<dbReference type="GO" id="GO:0050661">
    <property type="term" value="F:NADP binding"/>
    <property type="evidence" value="ECO:0007669"/>
    <property type="project" value="InterPro"/>
</dbReference>
<keyword evidence="3" id="KW-0274">FAD</keyword>
<feature type="compositionally biased region" description="Polar residues" evidence="5">
    <location>
        <begin position="19"/>
        <end position="50"/>
    </location>
</feature>
<dbReference type="Gene3D" id="3.50.50.60">
    <property type="entry name" value="FAD/NAD(P)-binding domain"/>
    <property type="match status" value="2"/>
</dbReference>
<feature type="region of interest" description="Disordered" evidence="5">
    <location>
        <begin position="1"/>
        <end position="55"/>
    </location>
</feature>
<dbReference type="GO" id="GO:0050660">
    <property type="term" value="F:flavin adenine dinucleotide binding"/>
    <property type="evidence" value="ECO:0007669"/>
    <property type="project" value="InterPro"/>
</dbReference>
<dbReference type="Proteomes" id="UP000294847">
    <property type="component" value="Chromosome 5"/>
</dbReference>
<dbReference type="InterPro" id="IPR036188">
    <property type="entry name" value="FAD/NAD-bd_sf"/>
</dbReference>
<accession>A0A4P7NMB1</accession>
<dbReference type="PANTHER" id="PTHR42877:SF2">
    <property type="entry name" value="FAD_NAD(P)-BINDING DOMAIN-CONTAINING PROTEIN"/>
    <property type="match status" value="1"/>
</dbReference>